<accession>A0A3B0W838</accession>
<evidence type="ECO:0000259" key="3">
    <source>
        <dbReference type="Pfam" id="PF13807"/>
    </source>
</evidence>
<keyword evidence="2" id="KW-0472">Membrane</keyword>
<feature type="coiled-coil region" evidence="1">
    <location>
        <begin position="310"/>
        <end position="393"/>
    </location>
</feature>
<protein>
    <submittedName>
        <fullName evidence="4">Tyrosine-protein kinase</fullName>
        <ecNumber evidence="4">2.7.10.2</ecNumber>
    </submittedName>
</protein>
<dbReference type="GO" id="GO:0005886">
    <property type="term" value="C:plasma membrane"/>
    <property type="evidence" value="ECO:0007669"/>
    <property type="project" value="TreeGrafter"/>
</dbReference>
<keyword evidence="2" id="KW-1133">Transmembrane helix</keyword>
<dbReference type="EC" id="2.7.10.2" evidence="4"/>
<name>A0A3B0W838_9ZZZZ</name>
<dbReference type="Gene3D" id="1.10.287.1490">
    <property type="match status" value="1"/>
</dbReference>
<dbReference type="InterPro" id="IPR032807">
    <property type="entry name" value="GNVR"/>
</dbReference>
<dbReference type="InterPro" id="IPR050445">
    <property type="entry name" value="Bact_polysacc_biosynth/exp"/>
</dbReference>
<dbReference type="SUPFAM" id="SSF57997">
    <property type="entry name" value="Tropomyosin"/>
    <property type="match status" value="1"/>
</dbReference>
<organism evidence="4">
    <name type="scientific">hydrothermal vent metagenome</name>
    <dbReference type="NCBI Taxonomy" id="652676"/>
    <lineage>
        <taxon>unclassified sequences</taxon>
        <taxon>metagenomes</taxon>
        <taxon>ecological metagenomes</taxon>
    </lineage>
</organism>
<feature type="coiled-coil region" evidence="1">
    <location>
        <begin position="188"/>
        <end position="244"/>
    </location>
</feature>
<keyword evidence="2" id="KW-0812">Transmembrane</keyword>
<sequence length="578" mass="65270">MEEEQQKDIQDYIIAIRKRKAAIFSIFTVILTLTVAVGFLLPAIYKSSSTILIEQQEIPQELVMSTVTSFAAERIQTIQARVMTRTNLLRIIDKFNLYQDERKFETTEELMERIRDDISLDVISADVVDPRTGRPSVATIAFSLSYRGESPTKVQRVANELTTLYLDENLNSRTQKAAETSDFFKEETERLSIRIDDFEKKIAVFKQEYANALPELQTLNLGVMQRKESELTSIDTNLRTLEERQFYLSGQLAQLDPGNPAVPGSAERLKQLKSEYASARSKYSSEHPDIIRLKSEIASLESEIGGSDNLDAIAEELKLLTGELAQKRRKYTAEHPDITSLEGKIDALNKELIEAKNSPSASYYEEQPDNPIYITIQSQLASVESEINSLNKQKTLVIKKISEIEEALYEAPQVERDYLILKRDYEHSVLRYQQTKTKQMQADVAKQLELESKGEKFTLIDPAALPEKPVSPNRPAIIFLGLILAIGGGLGFAIVADVISGTIRGARSIQSILGALPLAIIPYEMNLQDKVKTKRIKKRIVVLFIAVIVSALLFIHFVVSPLDVLWFRILRKIDILMA</sequence>
<keyword evidence="4" id="KW-0418">Kinase</keyword>
<proteinExistence type="predicted"/>
<feature type="domain" description="Tyrosine-protein kinase G-rich" evidence="3">
    <location>
        <begin position="414"/>
        <end position="495"/>
    </location>
</feature>
<reference evidence="4" key="1">
    <citation type="submission" date="2018-06" db="EMBL/GenBank/DDBJ databases">
        <authorList>
            <person name="Zhirakovskaya E."/>
        </authorList>
    </citation>
    <scope>NUCLEOTIDE SEQUENCE</scope>
</reference>
<gene>
    <name evidence="4" type="ORF">MNBD_GAMMA05-620</name>
</gene>
<dbReference type="EMBL" id="UOFE01000024">
    <property type="protein sequence ID" value="VAW52088.1"/>
    <property type="molecule type" value="Genomic_DNA"/>
</dbReference>
<feature type="transmembrane region" description="Helical" evidence="2">
    <location>
        <begin position="540"/>
        <end position="559"/>
    </location>
</feature>
<keyword evidence="4" id="KW-0808">Transferase</keyword>
<dbReference type="GO" id="GO:0004715">
    <property type="term" value="F:non-membrane spanning protein tyrosine kinase activity"/>
    <property type="evidence" value="ECO:0007669"/>
    <property type="project" value="UniProtKB-EC"/>
</dbReference>
<evidence type="ECO:0000313" key="4">
    <source>
        <dbReference type="EMBL" id="VAW52088.1"/>
    </source>
</evidence>
<keyword evidence="1" id="KW-0175">Coiled coil</keyword>
<dbReference type="Pfam" id="PF13807">
    <property type="entry name" value="GNVR"/>
    <property type="match status" value="1"/>
</dbReference>
<feature type="transmembrane region" description="Helical" evidence="2">
    <location>
        <begin position="476"/>
        <end position="499"/>
    </location>
</feature>
<dbReference type="PANTHER" id="PTHR32309:SF13">
    <property type="entry name" value="FERRIC ENTEROBACTIN TRANSPORT PROTEIN FEPE"/>
    <property type="match status" value="1"/>
</dbReference>
<dbReference type="AlphaFoldDB" id="A0A3B0W838"/>
<dbReference type="PANTHER" id="PTHR32309">
    <property type="entry name" value="TYROSINE-PROTEIN KINASE"/>
    <property type="match status" value="1"/>
</dbReference>
<evidence type="ECO:0000256" key="1">
    <source>
        <dbReference type="SAM" id="Coils"/>
    </source>
</evidence>
<evidence type="ECO:0000256" key="2">
    <source>
        <dbReference type="SAM" id="Phobius"/>
    </source>
</evidence>
<feature type="transmembrane region" description="Helical" evidence="2">
    <location>
        <begin position="21"/>
        <end position="45"/>
    </location>
</feature>